<dbReference type="SUPFAM" id="SSF46966">
    <property type="entry name" value="Spectrin repeat"/>
    <property type="match status" value="2"/>
</dbReference>
<accession>A0ABD0Z4M6</accession>
<keyword evidence="2" id="KW-1185">Reference proteome</keyword>
<dbReference type="EMBL" id="JBFDAA010000002">
    <property type="protein sequence ID" value="KAL1139467.1"/>
    <property type="molecule type" value="Genomic_DNA"/>
</dbReference>
<dbReference type="Proteomes" id="UP001558652">
    <property type="component" value="Unassembled WGS sequence"/>
</dbReference>
<name>A0ABD0Z4M6_9HEMI</name>
<proteinExistence type="predicted"/>
<evidence type="ECO:0008006" key="3">
    <source>
        <dbReference type="Google" id="ProtNLM"/>
    </source>
</evidence>
<comment type="caution">
    <text evidence="1">The sequence shown here is derived from an EMBL/GenBank/DDBJ whole genome shotgun (WGS) entry which is preliminary data.</text>
</comment>
<sequence>MEEKIREQKRARTVRTDYTAAVEILTIWLQHAELKVQDKTSKPQIIKESLQQIQSELPAMQEKLDQLVLNARVICDKSNDEEEKALIRSKVDSLTEQMGMIRSWIDEKKQQIGDCLDSWDRFLTLYNTVMNWVKDKQDVVSQPLELNSLTEAKQRLHDYTGAVKSCKVIGKTVSEMSKELEHIGETGSIGDLSNMMEEAETAKAEVEGHLLERHALLHETSEEWEQCERKLREVKSWLDKCKAQVEASPKSKKKPLRDQLANREKMMSDIAIQKSKIEVSIEKLQVHFRSGVTGGGCVVETGEALKIELDSLLGIVRQQSTELEATIAQVEQYQQVVYCRNIYNIQ</sequence>
<organism evidence="1 2">
    <name type="scientific">Ranatra chinensis</name>
    <dbReference type="NCBI Taxonomy" id="642074"/>
    <lineage>
        <taxon>Eukaryota</taxon>
        <taxon>Metazoa</taxon>
        <taxon>Ecdysozoa</taxon>
        <taxon>Arthropoda</taxon>
        <taxon>Hexapoda</taxon>
        <taxon>Insecta</taxon>
        <taxon>Pterygota</taxon>
        <taxon>Neoptera</taxon>
        <taxon>Paraneoptera</taxon>
        <taxon>Hemiptera</taxon>
        <taxon>Heteroptera</taxon>
        <taxon>Panheteroptera</taxon>
        <taxon>Nepomorpha</taxon>
        <taxon>Nepidae</taxon>
        <taxon>Ranatrinae</taxon>
        <taxon>Ranatra</taxon>
    </lineage>
</organism>
<dbReference type="Gene3D" id="1.20.58.60">
    <property type="match status" value="1"/>
</dbReference>
<gene>
    <name evidence="1" type="ORF">AAG570_006451</name>
</gene>
<protein>
    <recommendedName>
        <fullName evidence="3">Muscle-specific protein 300</fullName>
    </recommendedName>
</protein>
<evidence type="ECO:0000313" key="1">
    <source>
        <dbReference type="EMBL" id="KAL1139467.1"/>
    </source>
</evidence>
<reference evidence="1 2" key="1">
    <citation type="submission" date="2024-07" db="EMBL/GenBank/DDBJ databases">
        <title>Chromosome-level genome assembly of the water stick insect Ranatra chinensis (Heteroptera: Nepidae).</title>
        <authorList>
            <person name="Liu X."/>
        </authorList>
    </citation>
    <scope>NUCLEOTIDE SEQUENCE [LARGE SCALE GENOMIC DNA]</scope>
    <source>
        <strain evidence="1">Cailab_2021Rc</strain>
        <tissue evidence="1">Muscle</tissue>
    </source>
</reference>
<evidence type="ECO:0000313" key="2">
    <source>
        <dbReference type="Proteomes" id="UP001558652"/>
    </source>
</evidence>
<dbReference type="AlphaFoldDB" id="A0ABD0Z4M6"/>